<protein>
    <submittedName>
        <fullName evidence="2">Uncharacterized protein</fullName>
    </submittedName>
</protein>
<feature type="compositionally biased region" description="Basic residues" evidence="1">
    <location>
        <begin position="25"/>
        <end position="42"/>
    </location>
</feature>
<dbReference type="CDD" id="cd17917">
    <property type="entry name" value="DEXHc_RHA-like"/>
    <property type="match status" value="1"/>
</dbReference>
<evidence type="ECO:0000313" key="2">
    <source>
        <dbReference type="EMBL" id="GJN06599.1"/>
    </source>
</evidence>
<sequence>MVAKCLKKKEAGAAAGRSGCGKGNGKCKGKGKGNKGRGKAKGQLREKTIADAFKALEKFFASDADGSVHSFPFSLVAVLALRCHDWGPFVLRANIIAVYSLTADPLMLVMPVTQSPTPRDSSAKVANFRWRDSAFCRPAMRKTDIAKELKYLLVYVMQIVENKSKLPISSFKQVIYSTLENHQVVLISGETGCGKTTQVPQYILDHMWGKGESCKIICSQPRRISAISVAERISTERGESVGRTVGYKVSTDC</sequence>
<dbReference type="PANTHER" id="PTHR18934:SF213">
    <property type="entry name" value="3'-5' RNA HELICASE YTHDC2"/>
    <property type="match status" value="1"/>
</dbReference>
<dbReference type="InterPro" id="IPR027417">
    <property type="entry name" value="P-loop_NTPase"/>
</dbReference>
<dbReference type="Gene3D" id="3.40.50.300">
    <property type="entry name" value="P-loop containing nucleotide triphosphate hydrolases"/>
    <property type="match status" value="1"/>
</dbReference>
<feature type="region of interest" description="Disordered" evidence="1">
    <location>
        <begin position="14"/>
        <end position="43"/>
    </location>
</feature>
<evidence type="ECO:0000313" key="3">
    <source>
        <dbReference type="Proteomes" id="UP001054889"/>
    </source>
</evidence>
<dbReference type="AlphaFoldDB" id="A0AAV5D6I9"/>
<reference evidence="2" key="2">
    <citation type="submission" date="2021-12" db="EMBL/GenBank/DDBJ databases">
        <title>Resequencing data analysis of finger millet.</title>
        <authorList>
            <person name="Hatakeyama M."/>
            <person name="Aluri S."/>
            <person name="Balachadran M.T."/>
            <person name="Sivarajan S.R."/>
            <person name="Poveda L."/>
            <person name="Shimizu-Inatsugi R."/>
            <person name="Schlapbach R."/>
            <person name="Sreeman S.M."/>
            <person name="Shimizu K.K."/>
        </authorList>
    </citation>
    <scope>NUCLEOTIDE SEQUENCE</scope>
</reference>
<gene>
    <name evidence="2" type="primary">ga24344</name>
    <name evidence="2" type="ORF">PR202_ga24344</name>
</gene>
<dbReference type="EMBL" id="BQKI01000013">
    <property type="protein sequence ID" value="GJN06599.1"/>
    <property type="molecule type" value="Genomic_DNA"/>
</dbReference>
<organism evidence="2 3">
    <name type="scientific">Eleusine coracana subsp. coracana</name>
    <dbReference type="NCBI Taxonomy" id="191504"/>
    <lineage>
        <taxon>Eukaryota</taxon>
        <taxon>Viridiplantae</taxon>
        <taxon>Streptophyta</taxon>
        <taxon>Embryophyta</taxon>
        <taxon>Tracheophyta</taxon>
        <taxon>Spermatophyta</taxon>
        <taxon>Magnoliopsida</taxon>
        <taxon>Liliopsida</taxon>
        <taxon>Poales</taxon>
        <taxon>Poaceae</taxon>
        <taxon>PACMAD clade</taxon>
        <taxon>Chloridoideae</taxon>
        <taxon>Cynodonteae</taxon>
        <taxon>Eleusininae</taxon>
        <taxon>Eleusine</taxon>
    </lineage>
</organism>
<dbReference type="GO" id="GO:0004386">
    <property type="term" value="F:helicase activity"/>
    <property type="evidence" value="ECO:0007669"/>
    <property type="project" value="TreeGrafter"/>
</dbReference>
<name>A0AAV5D6I9_ELECO</name>
<dbReference type="PANTHER" id="PTHR18934">
    <property type="entry name" value="ATP-DEPENDENT RNA HELICASE"/>
    <property type="match status" value="1"/>
</dbReference>
<comment type="caution">
    <text evidence="2">The sequence shown here is derived from an EMBL/GenBank/DDBJ whole genome shotgun (WGS) entry which is preliminary data.</text>
</comment>
<dbReference type="SUPFAM" id="SSF52540">
    <property type="entry name" value="P-loop containing nucleoside triphosphate hydrolases"/>
    <property type="match status" value="1"/>
</dbReference>
<dbReference type="Proteomes" id="UP001054889">
    <property type="component" value="Unassembled WGS sequence"/>
</dbReference>
<dbReference type="GO" id="GO:0003723">
    <property type="term" value="F:RNA binding"/>
    <property type="evidence" value="ECO:0007669"/>
    <property type="project" value="TreeGrafter"/>
</dbReference>
<keyword evidence="3" id="KW-1185">Reference proteome</keyword>
<proteinExistence type="predicted"/>
<reference evidence="2" key="1">
    <citation type="journal article" date="2018" name="DNA Res.">
        <title>Multiple hybrid de novo genome assembly of finger millet, an orphan allotetraploid crop.</title>
        <authorList>
            <person name="Hatakeyama M."/>
            <person name="Aluri S."/>
            <person name="Balachadran M.T."/>
            <person name="Sivarajan S.R."/>
            <person name="Patrignani A."/>
            <person name="Gruter S."/>
            <person name="Poveda L."/>
            <person name="Shimizu-Inatsugi R."/>
            <person name="Baeten J."/>
            <person name="Francoijs K.J."/>
            <person name="Nataraja K.N."/>
            <person name="Reddy Y.A.N."/>
            <person name="Phadnis S."/>
            <person name="Ravikumar R.L."/>
            <person name="Schlapbach R."/>
            <person name="Sreeman S.M."/>
            <person name="Shimizu K.K."/>
        </authorList>
    </citation>
    <scope>NUCLEOTIDE SEQUENCE</scope>
</reference>
<accession>A0AAV5D6I9</accession>
<evidence type="ECO:0000256" key="1">
    <source>
        <dbReference type="SAM" id="MobiDB-lite"/>
    </source>
</evidence>